<evidence type="ECO:0000259" key="2">
    <source>
        <dbReference type="Pfam" id="PF08457"/>
    </source>
</evidence>
<dbReference type="InterPro" id="IPR013665">
    <property type="entry name" value="Sfi1_dom"/>
</dbReference>
<organism evidence="3 4">
    <name type="scientific">Solea senegalensis</name>
    <name type="common">Senegalese sole</name>
    <dbReference type="NCBI Taxonomy" id="28829"/>
    <lineage>
        <taxon>Eukaryota</taxon>
        <taxon>Metazoa</taxon>
        <taxon>Chordata</taxon>
        <taxon>Craniata</taxon>
        <taxon>Vertebrata</taxon>
        <taxon>Euteleostomi</taxon>
        <taxon>Actinopterygii</taxon>
        <taxon>Neopterygii</taxon>
        <taxon>Teleostei</taxon>
        <taxon>Neoteleostei</taxon>
        <taxon>Acanthomorphata</taxon>
        <taxon>Carangaria</taxon>
        <taxon>Pleuronectiformes</taxon>
        <taxon>Pleuronectoidei</taxon>
        <taxon>Soleidae</taxon>
        <taxon>Solea</taxon>
    </lineage>
</organism>
<dbReference type="Pfam" id="PF08457">
    <property type="entry name" value="Sfi1"/>
    <property type="match status" value="1"/>
</dbReference>
<accession>A0AAV6QKT7</accession>
<dbReference type="EMBL" id="JAGKHQ010000016">
    <property type="protein sequence ID" value="KAG7493270.1"/>
    <property type="molecule type" value="Genomic_DNA"/>
</dbReference>
<sequence>MPSNSRKPGTGKVLSASVGSSGQTKLVRKVQTRKFVYRVGYSWNKGGRLKELRIRHLARKFLHIWMRNTFGRVPPHVAKSHYDSVVLRRAFEGWTDEWWTSRREWSLKTRAECHYRYYLYNWVFHSWRRFMSLQQEKKSKLKTAQSYADGQQMQLVWDRWEVFTEMRRMKKRMLESAFEQNKLSTLRSAWSLWQTRLQQHQHLHTLEAQCLKQRELTLQRTALHQWREFHTALCCHKDKETKASLHFILRLKRKTLHQWVSYVSCCQTKRKTQAAAQHACNLRLVRMCWSNWSKALHHRLSEEDRLQATAQLATRSTQRRALQRWRAYVTLCKDEAEENQMANQHHLHHLLSAGMQGLHLNVTWNKTQRLNNNMALQQYYQTMMRKFWRLWQDHLEEAEDESFQPLLETAQSNYSVSLLTSCFHLWREKLAEQRHMQELERRADVWFAEHMLPQCFSSWVKFTLQRRLYKQRRKQADVFNKRRLCTWVLSTWWGRAEKHKEQILSEHMAVLHEERYLVQRALDRWRQRTEQRINEKEKLEASDCLYLHRLLHNTVTQWKDNSSEIRDRRDREYQACHQGDLCCVRWALGKWKKFVQNQRVKKGKLEEMQLYHETKLLKHTCEAWKKHHLQMSHVCSRVEELHSLKMQHFLRMVLSVWRENAALQAEYRLLEQRAQNHFQHILQSKVLHAWQEATRHAASKRHQEAEAVSIVQRSVNQVFLLRTFRQWRMQTRDARRERMSMERARRHHNSKLLWKALREWNNYHDHCRKYKVMKRQGIMLLRLKMYQSYFEHWKMKLQHRRREVKQTEQALWHWSLTLQAKVLYGWRLWVTEQRRKQEQAATAALVYRDQLLREGVTCILTYAAHMNDLTSSLTQHSQEQVGARHKTVYNFTSGSTRHLQGVVRRCAMRWKQRALCKPQREQAVNEQPAKKSVTFCLTTRGPENVSSVEQGVGGGALSELPPTRACRRQPRRCEELFESPGTGTQYQTGIISTEAAPKPFLMTSTHQSTITSSVSPSEPLVSVVDLSLGTQSKYFLLPPSAFMNPSSQNMPQNSRCPELVGGGGTDPVSAVTSELLSIQLDMKSFQQDRKQLRAWQKLREVLHSWLQTSAEDDEQMEKDCVHQELKELEERITRLSLILAERKPTMLHHTQRIQHLQNILHTAGVSSLR</sequence>
<dbReference type="PANTHER" id="PTHR22028">
    <property type="entry name" value="SFI1 SPINDLE BODY DOMAIN-CONTAINING PROTEIN-RELATED"/>
    <property type="match status" value="1"/>
</dbReference>
<evidence type="ECO:0000313" key="3">
    <source>
        <dbReference type="EMBL" id="KAG7493270.1"/>
    </source>
</evidence>
<evidence type="ECO:0000256" key="1">
    <source>
        <dbReference type="SAM" id="Coils"/>
    </source>
</evidence>
<dbReference type="GO" id="GO:0019902">
    <property type="term" value="F:phosphatase binding"/>
    <property type="evidence" value="ECO:0007669"/>
    <property type="project" value="TreeGrafter"/>
</dbReference>
<protein>
    <recommendedName>
        <fullName evidence="2">Sfi1 spindle body domain-containing protein</fullName>
    </recommendedName>
</protein>
<feature type="domain" description="Sfi1 spindle body" evidence="2">
    <location>
        <begin position="275"/>
        <end position="502"/>
    </location>
</feature>
<dbReference type="Proteomes" id="UP000693946">
    <property type="component" value="Linkage Group LG4"/>
</dbReference>
<reference evidence="3 4" key="1">
    <citation type="journal article" date="2021" name="Sci. Rep.">
        <title>Chromosome anchoring in Senegalese sole (Solea senegalensis) reveals sex-associated markers and genome rearrangements in flatfish.</title>
        <authorList>
            <person name="Guerrero-Cozar I."/>
            <person name="Gomez-Garrido J."/>
            <person name="Berbel C."/>
            <person name="Martinez-Blanch J.F."/>
            <person name="Alioto T."/>
            <person name="Claros M.G."/>
            <person name="Gagnaire P.A."/>
            <person name="Manchado M."/>
        </authorList>
    </citation>
    <scope>NUCLEOTIDE SEQUENCE [LARGE SCALE GENOMIC DNA]</scope>
    <source>
        <strain evidence="3">Sse05_10M</strain>
    </source>
</reference>
<evidence type="ECO:0000313" key="4">
    <source>
        <dbReference type="Proteomes" id="UP000693946"/>
    </source>
</evidence>
<feature type="coiled-coil region" evidence="1">
    <location>
        <begin position="1111"/>
        <end position="1138"/>
    </location>
</feature>
<keyword evidence="1" id="KW-0175">Coiled coil</keyword>
<gene>
    <name evidence="3" type="ORF">JOB18_004902</name>
</gene>
<proteinExistence type="predicted"/>
<dbReference type="InterPro" id="IPR052270">
    <property type="entry name" value="CACF_protein"/>
</dbReference>
<name>A0AAV6QKT7_SOLSE</name>
<keyword evidence="4" id="KW-1185">Reference proteome</keyword>
<comment type="caution">
    <text evidence="3">The sequence shown here is derived from an EMBL/GenBank/DDBJ whole genome shotgun (WGS) entry which is preliminary data.</text>
</comment>
<dbReference type="AlphaFoldDB" id="A0AAV6QKT7"/>
<dbReference type="PANTHER" id="PTHR22028:SF4">
    <property type="entry name" value="PROTEIN SFI1 HOMOLOG"/>
    <property type="match status" value="1"/>
</dbReference>